<dbReference type="OrthoDB" id="10063766at2759"/>
<reference evidence="2 3" key="2">
    <citation type="submission" date="2018-11" db="EMBL/GenBank/DDBJ databases">
        <authorList>
            <consortium name="Pathogen Informatics"/>
        </authorList>
    </citation>
    <scope>NUCLEOTIDE SEQUENCE [LARGE SCALE GENOMIC DNA]</scope>
    <source>
        <strain evidence="2 3">NST_G2</strain>
    </source>
</reference>
<dbReference type="Gene3D" id="3.60.10.10">
    <property type="entry name" value="Endonuclease/exonuclease/phosphatase"/>
    <property type="match status" value="1"/>
</dbReference>
<dbReference type="GO" id="GO:0007508">
    <property type="term" value="P:larval heart development"/>
    <property type="evidence" value="ECO:0007669"/>
    <property type="project" value="TreeGrafter"/>
</dbReference>
<proteinExistence type="predicted"/>
<keyword evidence="3" id="KW-1185">Reference proteome</keyword>
<dbReference type="GO" id="GO:0003824">
    <property type="term" value="F:catalytic activity"/>
    <property type="evidence" value="ECO:0007669"/>
    <property type="project" value="InterPro"/>
</dbReference>
<dbReference type="GO" id="GO:0031012">
    <property type="term" value="C:extracellular matrix"/>
    <property type="evidence" value="ECO:0007669"/>
    <property type="project" value="TreeGrafter"/>
</dbReference>
<protein>
    <submittedName>
        <fullName evidence="4">Endo/exonuclease/phosphatase domain-containing protein</fullName>
    </submittedName>
</protein>
<reference evidence="4" key="1">
    <citation type="submission" date="2016-06" db="UniProtKB">
        <authorList>
            <consortium name="WormBaseParasite"/>
        </authorList>
    </citation>
    <scope>IDENTIFICATION</scope>
</reference>
<evidence type="ECO:0000259" key="1">
    <source>
        <dbReference type="Pfam" id="PF14529"/>
    </source>
</evidence>
<evidence type="ECO:0000313" key="2">
    <source>
        <dbReference type="EMBL" id="VDM05705.1"/>
    </source>
</evidence>
<dbReference type="Proteomes" id="UP000275846">
    <property type="component" value="Unassembled WGS sequence"/>
</dbReference>
<accession>A0A183TS71</accession>
<dbReference type="SUPFAM" id="SSF56219">
    <property type="entry name" value="DNase I-like"/>
    <property type="match status" value="1"/>
</dbReference>
<dbReference type="InterPro" id="IPR005135">
    <property type="entry name" value="Endo/exonuclease/phosphatase"/>
</dbReference>
<dbReference type="EMBL" id="UYSU01047034">
    <property type="protein sequence ID" value="VDM05705.1"/>
    <property type="molecule type" value="Genomic_DNA"/>
</dbReference>
<dbReference type="WBParaSite" id="SSLN_0002004601-mRNA-1">
    <property type="protein sequence ID" value="SSLN_0002004601-mRNA-1"/>
    <property type="gene ID" value="SSLN_0002004601"/>
</dbReference>
<evidence type="ECO:0000313" key="4">
    <source>
        <dbReference type="WBParaSite" id="SSLN_0002004601-mRNA-1"/>
    </source>
</evidence>
<dbReference type="PANTHER" id="PTHR33395">
    <property type="entry name" value="TRANSCRIPTASE, PUTATIVE-RELATED-RELATED"/>
    <property type="match status" value="1"/>
</dbReference>
<dbReference type="PANTHER" id="PTHR33395:SF22">
    <property type="entry name" value="REVERSE TRANSCRIPTASE DOMAIN-CONTAINING PROTEIN"/>
    <property type="match status" value="1"/>
</dbReference>
<dbReference type="Pfam" id="PF14529">
    <property type="entry name" value="Exo_endo_phos_2"/>
    <property type="match status" value="1"/>
</dbReference>
<name>A0A183TS71_SCHSO</name>
<dbReference type="InterPro" id="IPR036691">
    <property type="entry name" value="Endo/exonu/phosph_ase_sf"/>
</dbReference>
<gene>
    <name evidence="2" type="ORF">SSLN_LOCUS19319</name>
</gene>
<organism evidence="4">
    <name type="scientific">Schistocephalus solidus</name>
    <name type="common">Tapeworm</name>
    <dbReference type="NCBI Taxonomy" id="70667"/>
    <lineage>
        <taxon>Eukaryota</taxon>
        <taxon>Metazoa</taxon>
        <taxon>Spiralia</taxon>
        <taxon>Lophotrochozoa</taxon>
        <taxon>Platyhelminthes</taxon>
        <taxon>Cestoda</taxon>
        <taxon>Eucestoda</taxon>
        <taxon>Diphyllobothriidea</taxon>
        <taxon>Diphyllobothriidae</taxon>
        <taxon>Schistocephalus</taxon>
    </lineage>
</organism>
<dbReference type="AlphaFoldDB" id="A0A183TS71"/>
<dbReference type="GO" id="GO:0061343">
    <property type="term" value="P:cell adhesion involved in heart morphogenesis"/>
    <property type="evidence" value="ECO:0007669"/>
    <property type="project" value="TreeGrafter"/>
</dbReference>
<evidence type="ECO:0000313" key="3">
    <source>
        <dbReference type="Proteomes" id="UP000275846"/>
    </source>
</evidence>
<feature type="domain" description="Endonuclease/exonuclease/phosphatase" evidence="1">
    <location>
        <begin position="27"/>
        <end position="141"/>
    </location>
</feature>
<sequence>MADIDISLLHVEVLSITISAKYSKPLTISIVYRSPNQTSDQDLILKTELYKASEKKDVLIVEAFNAPGIDWKTWTAQGMPDNFNQQLLQWAIDKLLCQYVNFGTWMREGQQSNCIDLIFTRDEETVLDLQEQPPLGSSDHITLCFEYSLFSKPNLPDTWVRNIWKGDYSLMRRQQDCCLASGDFFELATTTTLLGHPIKLRFTGARIDTKRFFFSNRVIKAWNALPADIIMSPSVDTFKRKFDQYSHKYHHDIRT</sequence>